<dbReference type="InterPro" id="IPR016186">
    <property type="entry name" value="C-type_lectin-like/link_sf"/>
</dbReference>
<evidence type="ECO:0000256" key="2">
    <source>
        <dbReference type="ARBA" id="ARBA00022525"/>
    </source>
</evidence>
<accession>A0A674PA66</accession>
<dbReference type="SMART" id="SM00445">
    <property type="entry name" value="LINK"/>
    <property type="match status" value="2"/>
</dbReference>
<dbReference type="CDD" id="cd03519">
    <property type="entry name" value="Link_domain_HAPLN_module_2"/>
    <property type="match status" value="1"/>
</dbReference>
<dbReference type="Gene3D" id="2.60.40.10">
    <property type="entry name" value="Immunoglobulins"/>
    <property type="match status" value="1"/>
</dbReference>
<feature type="disulfide bond" evidence="9">
    <location>
        <begin position="247"/>
        <end position="268"/>
    </location>
</feature>
<dbReference type="PRINTS" id="PR01265">
    <property type="entry name" value="LINKMODULE"/>
</dbReference>
<dbReference type="FunFam" id="3.10.100.10:FF:000002">
    <property type="entry name" value="Hyaluronan proteoglycan link protein 1"/>
    <property type="match status" value="1"/>
</dbReference>
<dbReference type="SMART" id="SM00406">
    <property type="entry name" value="IGv"/>
    <property type="match status" value="1"/>
</dbReference>
<evidence type="ECO:0000259" key="11">
    <source>
        <dbReference type="PROSITE" id="PS50835"/>
    </source>
</evidence>
<dbReference type="PROSITE" id="PS50963">
    <property type="entry name" value="LINK_2"/>
    <property type="match status" value="2"/>
</dbReference>
<evidence type="ECO:0000256" key="7">
    <source>
        <dbReference type="ARBA" id="ARBA00023319"/>
    </source>
</evidence>
<feature type="domain" description="Ig-like" evidence="11">
    <location>
        <begin position="82"/>
        <end position="195"/>
    </location>
</feature>
<dbReference type="PANTHER" id="PTHR22804">
    <property type="entry name" value="AGGRECAN/VERSICAN PROTEOGLYCAN"/>
    <property type="match status" value="1"/>
</dbReference>
<dbReference type="InterPro" id="IPR050691">
    <property type="entry name" value="Hyaluronan_bind_Proteoglycan"/>
</dbReference>
<dbReference type="Pfam" id="PF07686">
    <property type="entry name" value="V-set"/>
    <property type="match status" value="1"/>
</dbReference>
<dbReference type="Pfam" id="PF00193">
    <property type="entry name" value="Xlink"/>
    <property type="match status" value="2"/>
</dbReference>
<dbReference type="Gene3D" id="3.10.100.10">
    <property type="entry name" value="Mannose-Binding Protein A, subunit A"/>
    <property type="match status" value="2"/>
</dbReference>
<comment type="caution">
    <text evidence="9">Lacks conserved residue(s) required for the propagation of feature annotation.</text>
</comment>
<dbReference type="Ensembl" id="ENSTRUT00000075217.1">
    <property type="protein sequence ID" value="ENSTRUP00000082560.1"/>
    <property type="gene ID" value="ENSTRUG00000005987.3"/>
</dbReference>
<dbReference type="InterPro" id="IPR003599">
    <property type="entry name" value="Ig_sub"/>
</dbReference>
<dbReference type="PROSITE" id="PS50835">
    <property type="entry name" value="IG_LIKE"/>
    <property type="match status" value="1"/>
</dbReference>
<evidence type="ECO:0000256" key="1">
    <source>
        <dbReference type="ARBA" id="ARBA00004498"/>
    </source>
</evidence>
<dbReference type="Proteomes" id="UP000005226">
    <property type="component" value="Chromosome 7"/>
</dbReference>
<dbReference type="SUPFAM" id="SSF56436">
    <property type="entry name" value="C-type lectin-like"/>
    <property type="match status" value="2"/>
</dbReference>
<feature type="domain" description="Link" evidence="12">
    <location>
        <begin position="201"/>
        <end position="294"/>
    </location>
</feature>
<keyword evidence="10" id="KW-0472">Membrane</keyword>
<keyword evidence="4" id="KW-0677">Repeat</keyword>
<evidence type="ECO:0000256" key="3">
    <source>
        <dbReference type="ARBA" id="ARBA00022530"/>
    </source>
</evidence>
<dbReference type="InterPro" id="IPR016187">
    <property type="entry name" value="CTDL_fold"/>
</dbReference>
<keyword evidence="5 9" id="KW-1015">Disulfide bond</keyword>
<dbReference type="GO" id="GO:0002052">
    <property type="term" value="P:positive regulation of neuroblast proliferation"/>
    <property type="evidence" value="ECO:0007669"/>
    <property type="project" value="TreeGrafter"/>
</dbReference>
<gene>
    <name evidence="13" type="primary">hapln2</name>
</gene>
<sequence length="391" mass="43267">MSSRSQVSALSFFVAESFSSGLFSISFSLVSVGVIVTFYCFNLVGAGATSIVMKCLVTLLLTSSCIASSSAPDSPNKAAAAPRTLKYLLEPPVYAEVVAPRGENVTLPCILRANPSQYTVKWTKMEVEKVGPENIIIISNGRACKRYGHLGPRASLRKAHVLDASLQLSRLELEDGGRYRCQLIHDLHDESVFISLRIEGVVFPYQSKNGRYRFTYTEAKQACEEQDGRLASQEQLYRAWTEGLDWCNAGWLWDGTVQYPIIVPRPACGLETFSGLRSYGSKDKEHHFDAFCFTSQTSGSVFFLSGSFSFQQAENACRHQGAQLALVGQLYAAWRFRKYDRCDGGWLKDGSVRFPINNPRRRCGGLPAAGVRSLGFPDKAAHLYGAYCYNS</sequence>
<dbReference type="GO" id="GO:0001501">
    <property type="term" value="P:skeletal system development"/>
    <property type="evidence" value="ECO:0007669"/>
    <property type="project" value="TreeGrafter"/>
</dbReference>
<keyword evidence="3" id="KW-0272">Extracellular matrix</keyword>
<feature type="transmembrane region" description="Helical" evidence="10">
    <location>
        <begin position="20"/>
        <end position="44"/>
    </location>
</feature>
<keyword evidence="2" id="KW-0964">Secreted</keyword>
<dbReference type="InterPro" id="IPR013106">
    <property type="entry name" value="Ig_V-set"/>
</dbReference>
<reference evidence="13 14" key="1">
    <citation type="journal article" date="2011" name="Genome Biol. Evol.">
        <title>Integration of the genetic map and genome assembly of fugu facilitates insights into distinct features of genome evolution in teleosts and mammals.</title>
        <authorList>
            <person name="Kai W."/>
            <person name="Kikuchi K."/>
            <person name="Tohari S."/>
            <person name="Chew A.K."/>
            <person name="Tay A."/>
            <person name="Fujiwara A."/>
            <person name="Hosoya S."/>
            <person name="Suetake H."/>
            <person name="Naruse K."/>
            <person name="Brenner S."/>
            <person name="Suzuki Y."/>
            <person name="Venkatesh B."/>
        </authorList>
    </citation>
    <scope>NUCLEOTIDE SEQUENCE [LARGE SCALE GENOMIC DNA]</scope>
</reference>
<dbReference type="GO" id="GO:0005615">
    <property type="term" value="C:extracellular space"/>
    <property type="evidence" value="ECO:0007669"/>
    <property type="project" value="TreeGrafter"/>
</dbReference>
<name>A0A674PA66_TAKRU</name>
<reference evidence="13" key="3">
    <citation type="submission" date="2025-09" db="UniProtKB">
        <authorList>
            <consortium name="Ensembl"/>
        </authorList>
    </citation>
    <scope>IDENTIFICATION</scope>
</reference>
<keyword evidence="6" id="KW-0373">Hyaluronic acid</keyword>
<dbReference type="AlphaFoldDB" id="A0A674PA66"/>
<dbReference type="OMA" id="CDGGWLE"/>
<feature type="disulfide bond" evidence="9">
    <location>
        <begin position="342"/>
        <end position="363"/>
    </location>
</feature>
<feature type="domain" description="Link" evidence="12">
    <location>
        <begin position="297"/>
        <end position="390"/>
    </location>
</feature>
<evidence type="ECO:0000256" key="10">
    <source>
        <dbReference type="SAM" id="Phobius"/>
    </source>
</evidence>
<evidence type="ECO:0000256" key="9">
    <source>
        <dbReference type="PROSITE-ProRule" id="PRU00323"/>
    </source>
</evidence>
<evidence type="ECO:0000256" key="8">
    <source>
        <dbReference type="ARBA" id="ARBA00038272"/>
    </source>
</evidence>
<evidence type="ECO:0000313" key="13">
    <source>
        <dbReference type="Ensembl" id="ENSTRUP00000082560.1"/>
    </source>
</evidence>
<dbReference type="InterPro" id="IPR036179">
    <property type="entry name" value="Ig-like_dom_sf"/>
</dbReference>
<protein>
    <submittedName>
        <fullName evidence="13">Hyaluronan and proteoglycan link protein 2</fullName>
    </submittedName>
</protein>
<dbReference type="GeneTree" id="ENSGT00940000161384"/>
<evidence type="ECO:0000256" key="6">
    <source>
        <dbReference type="ARBA" id="ARBA00023290"/>
    </source>
</evidence>
<feature type="disulfide bond" evidence="9">
    <location>
        <begin position="223"/>
        <end position="292"/>
    </location>
</feature>
<organism evidence="13 14">
    <name type="scientific">Takifugu rubripes</name>
    <name type="common">Japanese pufferfish</name>
    <name type="synonym">Fugu rubripes</name>
    <dbReference type="NCBI Taxonomy" id="31033"/>
    <lineage>
        <taxon>Eukaryota</taxon>
        <taxon>Metazoa</taxon>
        <taxon>Chordata</taxon>
        <taxon>Craniata</taxon>
        <taxon>Vertebrata</taxon>
        <taxon>Euteleostomi</taxon>
        <taxon>Actinopterygii</taxon>
        <taxon>Neopterygii</taxon>
        <taxon>Teleostei</taxon>
        <taxon>Neoteleostei</taxon>
        <taxon>Acanthomorphata</taxon>
        <taxon>Eupercaria</taxon>
        <taxon>Tetraodontiformes</taxon>
        <taxon>Tetradontoidea</taxon>
        <taxon>Tetraodontidae</taxon>
        <taxon>Takifugu</taxon>
    </lineage>
</organism>
<evidence type="ECO:0000259" key="12">
    <source>
        <dbReference type="PROSITE" id="PS50963"/>
    </source>
</evidence>
<dbReference type="InterPro" id="IPR013783">
    <property type="entry name" value="Ig-like_fold"/>
</dbReference>
<proteinExistence type="inferred from homology"/>
<keyword evidence="10" id="KW-0812">Transmembrane</keyword>
<reference evidence="13" key="2">
    <citation type="submission" date="2025-08" db="UniProtKB">
        <authorList>
            <consortium name="Ensembl"/>
        </authorList>
    </citation>
    <scope>IDENTIFICATION</scope>
</reference>
<dbReference type="GO" id="GO:0010001">
    <property type="term" value="P:glial cell differentiation"/>
    <property type="evidence" value="ECO:0007669"/>
    <property type="project" value="TreeGrafter"/>
</dbReference>
<dbReference type="InterPro" id="IPR000538">
    <property type="entry name" value="Link_dom"/>
</dbReference>
<dbReference type="PROSITE" id="PS01241">
    <property type="entry name" value="LINK_1"/>
    <property type="match status" value="2"/>
</dbReference>
<dbReference type="InterPro" id="IPR007110">
    <property type="entry name" value="Ig-like_dom"/>
</dbReference>
<comment type="similarity">
    <text evidence="8">Belongs to the HAPLN family.</text>
</comment>
<dbReference type="FunFam" id="3.10.100.10:FF:000001">
    <property type="entry name" value="Hyaluronan proteoglycan link protein 1"/>
    <property type="match status" value="1"/>
</dbReference>
<dbReference type="PANTHER" id="PTHR22804:SF8">
    <property type="entry name" value="HYALURONAN AND PROTEOGLYCAN LINK PROTEIN 2"/>
    <property type="match status" value="1"/>
</dbReference>
<dbReference type="GO" id="GO:0007155">
    <property type="term" value="P:cell adhesion"/>
    <property type="evidence" value="ECO:0007669"/>
    <property type="project" value="InterPro"/>
</dbReference>
<dbReference type="GO" id="GO:0005540">
    <property type="term" value="F:hyaluronic acid binding"/>
    <property type="evidence" value="ECO:0007669"/>
    <property type="project" value="UniProtKB-KW"/>
</dbReference>
<evidence type="ECO:0000256" key="4">
    <source>
        <dbReference type="ARBA" id="ARBA00022737"/>
    </source>
</evidence>
<dbReference type="SMART" id="SM00409">
    <property type="entry name" value="IG"/>
    <property type="match status" value="1"/>
</dbReference>
<evidence type="ECO:0000313" key="14">
    <source>
        <dbReference type="Proteomes" id="UP000005226"/>
    </source>
</evidence>
<dbReference type="InParanoid" id="A0A674PA66"/>
<evidence type="ECO:0000256" key="5">
    <source>
        <dbReference type="ARBA" id="ARBA00023157"/>
    </source>
</evidence>
<dbReference type="GO" id="GO:0072534">
    <property type="term" value="C:perineuronal net"/>
    <property type="evidence" value="ECO:0007669"/>
    <property type="project" value="TreeGrafter"/>
</dbReference>
<dbReference type="GO" id="GO:0007417">
    <property type="term" value="P:central nervous system development"/>
    <property type="evidence" value="ECO:0007669"/>
    <property type="project" value="TreeGrafter"/>
</dbReference>
<dbReference type="SUPFAM" id="SSF48726">
    <property type="entry name" value="Immunoglobulin"/>
    <property type="match status" value="1"/>
</dbReference>
<keyword evidence="14" id="KW-1185">Reference proteome</keyword>
<dbReference type="GO" id="GO:0045202">
    <property type="term" value="C:synapse"/>
    <property type="evidence" value="ECO:0007669"/>
    <property type="project" value="TreeGrafter"/>
</dbReference>
<comment type="subcellular location">
    <subcellularLocation>
        <location evidence="1">Secreted</location>
        <location evidence="1">Extracellular space</location>
        <location evidence="1">Extracellular matrix</location>
    </subcellularLocation>
</comment>
<keyword evidence="7" id="KW-0393">Immunoglobulin domain</keyword>
<keyword evidence="10" id="KW-1133">Transmembrane helix</keyword>